<evidence type="ECO:0000256" key="1">
    <source>
        <dbReference type="ARBA" id="ARBA00000968"/>
    </source>
</evidence>
<comment type="function">
    <text evidence="2">Catalyzes the dismutation of two molecules of 6,7-dimethyl-8-ribityllumazine, resulting in the formation of riboflavin and 5-amino-6-(D-ribitylamino)uracil.</text>
</comment>
<dbReference type="InterPro" id="IPR017938">
    <property type="entry name" value="Riboflavin_synthase-like_b-brl"/>
</dbReference>
<dbReference type="PIRSF" id="PIRSF000498">
    <property type="entry name" value="Riboflavin_syn_A"/>
    <property type="match status" value="1"/>
</dbReference>
<dbReference type="FunFam" id="2.40.30.20:FF:000003">
    <property type="entry name" value="Riboflavin synthase, alpha subunit"/>
    <property type="match status" value="1"/>
</dbReference>
<evidence type="ECO:0000313" key="10">
    <source>
        <dbReference type="EMBL" id="MPL94824.1"/>
    </source>
</evidence>
<evidence type="ECO:0000259" key="9">
    <source>
        <dbReference type="PROSITE" id="PS51177"/>
    </source>
</evidence>
<dbReference type="PROSITE" id="PS51177">
    <property type="entry name" value="LUMAZINE_BIND"/>
    <property type="match status" value="2"/>
</dbReference>
<evidence type="ECO:0000256" key="5">
    <source>
        <dbReference type="ARBA" id="ARBA00013950"/>
    </source>
</evidence>
<dbReference type="AlphaFoldDB" id="A0A644VTT2"/>
<sequence>MFTGIIEKMAKVVAIEQENTNYHFTLGVDFAKELKIDQSMAHDGCCLTVVKLDYDKNQYVVTAMKETMDKTNLSSWQVGTEVNVERSMKMDGRFDGHIVQGHVDQIARCVKVIDENGSWRYFFEYDSDKSSFTVPKGSISVNGVSLTVVDSEKGMFSVSIIPFTQQVTNFHNFKVGTIVNIEFDVFGKYVQRLLEQYLGEKKND</sequence>
<dbReference type="InterPro" id="IPR026017">
    <property type="entry name" value="Lumazine-bd_dom"/>
</dbReference>
<dbReference type="InterPro" id="IPR001783">
    <property type="entry name" value="Lumazine-bd"/>
</dbReference>
<keyword evidence="7 10" id="KW-0808">Transferase</keyword>
<feature type="domain" description="Lumazine-binding" evidence="9">
    <location>
        <begin position="1"/>
        <end position="97"/>
    </location>
</feature>
<dbReference type="PANTHER" id="PTHR21098:SF12">
    <property type="entry name" value="RIBOFLAVIN SYNTHASE"/>
    <property type="match status" value="1"/>
</dbReference>
<dbReference type="Gene3D" id="2.40.30.20">
    <property type="match status" value="2"/>
</dbReference>
<reference evidence="10" key="1">
    <citation type="submission" date="2019-08" db="EMBL/GenBank/DDBJ databases">
        <authorList>
            <person name="Kucharzyk K."/>
            <person name="Murdoch R.W."/>
            <person name="Higgins S."/>
            <person name="Loffler F."/>
        </authorList>
    </citation>
    <scope>NUCLEOTIDE SEQUENCE</scope>
</reference>
<comment type="caution">
    <text evidence="10">The sequence shown here is derived from an EMBL/GenBank/DDBJ whole genome shotgun (WGS) entry which is preliminary data.</text>
</comment>
<protein>
    <recommendedName>
        <fullName evidence="5">Riboflavin synthase</fullName>
        <ecNumber evidence="4">2.5.1.9</ecNumber>
    </recommendedName>
</protein>
<dbReference type="EMBL" id="VSSQ01000443">
    <property type="protein sequence ID" value="MPL94824.1"/>
    <property type="molecule type" value="Genomic_DNA"/>
</dbReference>
<dbReference type="Pfam" id="PF00677">
    <property type="entry name" value="Lum_binding"/>
    <property type="match status" value="2"/>
</dbReference>
<dbReference type="CDD" id="cd00402">
    <property type="entry name" value="Riboflavin_synthase_like"/>
    <property type="match status" value="1"/>
</dbReference>
<accession>A0A644VTT2</accession>
<dbReference type="PANTHER" id="PTHR21098">
    <property type="entry name" value="RIBOFLAVIN SYNTHASE ALPHA CHAIN"/>
    <property type="match status" value="1"/>
</dbReference>
<keyword evidence="6" id="KW-0686">Riboflavin biosynthesis</keyword>
<evidence type="ECO:0000256" key="7">
    <source>
        <dbReference type="ARBA" id="ARBA00022679"/>
    </source>
</evidence>
<keyword evidence="8" id="KW-0677">Repeat</keyword>
<evidence type="ECO:0000256" key="8">
    <source>
        <dbReference type="ARBA" id="ARBA00022737"/>
    </source>
</evidence>
<comment type="pathway">
    <text evidence="3">Cofactor biosynthesis; riboflavin biosynthesis; riboflavin from 2-hydroxy-3-oxobutyl phosphate and 5-amino-6-(D-ribitylamino)uracil: step 2/2.</text>
</comment>
<evidence type="ECO:0000256" key="3">
    <source>
        <dbReference type="ARBA" id="ARBA00004887"/>
    </source>
</evidence>
<feature type="domain" description="Lumazine-binding" evidence="9">
    <location>
        <begin position="98"/>
        <end position="194"/>
    </location>
</feature>
<dbReference type="SUPFAM" id="SSF63380">
    <property type="entry name" value="Riboflavin synthase domain-like"/>
    <property type="match status" value="2"/>
</dbReference>
<dbReference type="GO" id="GO:0009231">
    <property type="term" value="P:riboflavin biosynthetic process"/>
    <property type="evidence" value="ECO:0007669"/>
    <property type="project" value="UniProtKB-KW"/>
</dbReference>
<dbReference type="EC" id="2.5.1.9" evidence="4"/>
<evidence type="ECO:0000256" key="4">
    <source>
        <dbReference type="ARBA" id="ARBA00012827"/>
    </source>
</evidence>
<evidence type="ECO:0000256" key="2">
    <source>
        <dbReference type="ARBA" id="ARBA00002803"/>
    </source>
</evidence>
<proteinExistence type="predicted"/>
<organism evidence="10">
    <name type="scientific">bioreactor metagenome</name>
    <dbReference type="NCBI Taxonomy" id="1076179"/>
    <lineage>
        <taxon>unclassified sequences</taxon>
        <taxon>metagenomes</taxon>
        <taxon>ecological metagenomes</taxon>
    </lineage>
</organism>
<dbReference type="NCBIfam" id="NF006767">
    <property type="entry name" value="PRK09289.1"/>
    <property type="match status" value="1"/>
</dbReference>
<comment type="catalytic activity">
    <reaction evidence="1">
        <text>2 6,7-dimethyl-8-(1-D-ribityl)lumazine + H(+) = 5-amino-6-(D-ribitylamino)uracil + riboflavin</text>
        <dbReference type="Rhea" id="RHEA:20772"/>
        <dbReference type="ChEBI" id="CHEBI:15378"/>
        <dbReference type="ChEBI" id="CHEBI:15934"/>
        <dbReference type="ChEBI" id="CHEBI:57986"/>
        <dbReference type="ChEBI" id="CHEBI:58201"/>
        <dbReference type="EC" id="2.5.1.9"/>
    </reaction>
</comment>
<dbReference type="InterPro" id="IPR023366">
    <property type="entry name" value="ATP_synth_asu-like_sf"/>
</dbReference>
<name>A0A644VTT2_9ZZZZ</name>
<evidence type="ECO:0000256" key="6">
    <source>
        <dbReference type="ARBA" id="ARBA00022619"/>
    </source>
</evidence>
<dbReference type="NCBIfam" id="TIGR00187">
    <property type="entry name" value="ribE"/>
    <property type="match status" value="1"/>
</dbReference>
<gene>
    <name evidence="10" type="primary">ribE_14</name>
    <name evidence="10" type="ORF">SDC9_40982</name>
</gene>
<dbReference type="GO" id="GO:0004746">
    <property type="term" value="F:riboflavin synthase activity"/>
    <property type="evidence" value="ECO:0007669"/>
    <property type="project" value="UniProtKB-EC"/>
</dbReference>